<dbReference type="PANTHER" id="PTHR32285:SF36">
    <property type="entry name" value="PROTEIN TRICHOME BIREFRINGENCE-LIKE 38"/>
    <property type="match status" value="1"/>
</dbReference>
<dbReference type="InterPro" id="IPR029962">
    <property type="entry name" value="TBL"/>
</dbReference>
<feature type="domain" description="Trichome birefringence-like N-terminal" evidence="2">
    <location>
        <begin position="34"/>
        <end position="87"/>
    </location>
</feature>
<comment type="caution">
    <text evidence="3">The sequence shown here is derived from an EMBL/GenBank/DDBJ whole genome shotgun (WGS) entry which is preliminary data.</text>
</comment>
<evidence type="ECO:0000313" key="4">
    <source>
        <dbReference type="Proteomes" id="UP000298416"/>
    </source>
</evidence>
<dbReference type="PROSITE" id="PS51257">
    <property type="entry name" value="PROKAR_LIPOPROTEIN"/>
    <property type="match status" value="1"/>
</dbReference>
<dbReference type="InterPro" id="IPR025846">
    <property type="entry name" value="TBL_N"/>
</dbReference>
<dbReference type="AlphaFoldDB" id="A0A8X8YSI8"/>
<reference evidence="3" key="1">
    <citation type="submission" date="2018-01" db="EMBL/GenBank/DDBJ databases">
        <authorList>
            <person name="Mao J.F."/>
        </authorList>
    </citation>
    <scope>NUCLEOTIDE SEQUENCE</scope>
    <source>
        <strain evidence="3">Huo1</strain>
        <tissue evidence="3">Leaf</tissue>
    </source>
</reference>
<reference evidence="3" key="2">
    <citation type="submission" date="2020-08" db="EMBL/GenBank/DDBJ databases">
        <title>Plant Genome Project.</title>
        <authorList>
            <person name="Zhang R.-G."/>
        </authorList>
    </citation>
    <scope>NUCLEOTIDE SEQUENCE</scope>
    <source>
        <strain evidence="3">Huo1</strain>
        <tissue evidence="3">Leaf</tissue>
    </source>
</reference>
<dbReference type="EMBL" id="PNBA02000001">
    <property type="protein sequence ID" value="KAG6436914.1"/>
    <property type="molecule type" value="Genomic_DNA"/>
</dbReference>
<accession>A0A8X8YSI8</accession>
<keyword evidence="4" id="KW-1185">Reference proteome</keyword>
<dbReference type="GO" id="GO:0016413">
    <property type="term" value="F:O-acetyltransferase activity"/>
    <property type="evidence" value="ECO:0007669"/>
    <property type="project" value="InterPro"/>
</dbReference>
<keyword evidence="1" id="KW-0732">Signal</keyword>
<protein>
    <recommendedName>
        <fullName evidence="2">Trichome birefringence-like N-terminal domain-containing protein</fullName>
    </recommendedName>
</protein>
<feature type="signal peptide" evidence="1">
    <location>
        <begin position="1"/>
        <end position="23"/>
    </location>
</feature>
<evidence type="ECO:0000256" key="1">
    <source>
        <dbReference type="SAM" id="SignalP"/>
    </source>
</evidence>
<dbReference type="GO" id="GO:0005794">
    <property type="term" value="C:Golgi apparatus"/>
    <property type="evidence" value="ECO:0007669"/>
    <property type="project" value="TreeGrafter"/>
</dbReference>
<organism evidence="3">
    <name type="scientific">Salvia splendens</name>
    <name type="common">Scarlet sage</name>
    <dbReference type="NCBI Taxonomy" id="180675"/>
    <lineage>
        <taxon>Eukaryota</taxon>
        <taxon>Viridiplantae</taxon>
        <taxon>Streptophyta</taxon>
        <taxon>Embryophyta</taxon>
        <taxon>Tracheophyta</taxon>
        <taxon>Spermatophyta</taxon>
        <taxon>Magnoliopsida</taxon>
        <taxon>eudicotyledons</taxon>
        <taxon>Gunneridae</taxon>
        <taxon>Pentapetalae</taxon>
        <taxon>asterids</taxon>
        <taxon>lamiids</taxon>
        <taxon>Lamiales</taxon>
        <taxon>Lamiaceae</taxon>
        <taxon>Nepetoideae</taxon>
        <taxon>Mentheae</taxon>
        <taxon>Salviinae</taxon>
        <taxon>Salvia</taxon>
        <taxon>Salvia subgen. Calosphace</taxon>
        <taxon>core Calosphace</taxon>
    </lineage>
</organism>
<dbReference type="PANTHER" id="PTHR32285">
    <property type="entry name" value="PROTEIN TRICHOME BIREFRINGENCE-LIKE 9-RELATED"/>
    <property type="match status" value="1"/>
</dbReference>
<sequence>MTIMKLKNIVFVVFMCMVSGCLSASINESFVELKNCNIYEGKWVYDESFPLFDSSKCSAIRGQFNCLKYGLPDHQFLKYRWQPNACNLPSRCTGQGYRGRKWPDPKRLDHQC</sequence>
<evidence type="ECO:0000313" key="3">
    <source>
        <dbReference type="EMBL" id="KAG6436914.1"/>
    </source>
</evidence>
<dbReference type="Proteomes" id="UP000298416">
    <property type="component" value="Unassembled WGS sequence"/>
</dbReference>
<feature type="chain" id="PRO_5036481873" description="Trichome birefringence-like N-terminal domain-containing protein" evidence="1">
    <location>
        <begin position="24"/>
        <end position="112"/>
    </location>
</feature>
<dbReference type="Pfam" id="PF14416">
    <property type="entry name" value="PMR5N"/>
    <property type="match status" value="1"/>
</dbReference>
<gene>
    <name evidence="3" type="ORF">SASPL_101819</name>
</gene>
<name>A0A8X8YSI8_SALSN</name>
<proteinExistence type="predicted"/>
<evidence type="ECO:0000259" key="2">
    <source>
        <dbReference type="Pfam" id="PF14416"/>
    </source>
</evidence>